<sequence>MDLSNSSEKTAPSSNATTSKNRKRKANDLKNVFVPSKRARFLSTYRRHQEWSLPESIIHYMAKNPKNAAVYLKLIRSCKYFFVQNPILVVERLISTWKNVWLVPINDVEKNIDFRKLSIKIWITESICDLKKTDISSIIPQIHRCDAKELYLAVQELSFKDFLSLSSHVEKCVLSHVVVKNEDSSIVPSEKLVEVLDKAKSIRIFDNPGSSSITCDTVKKLIEIPRFSKLDKFELINIPESFDIDAIFAFVKKNKHTKFELWFCDLSEVYKARVEAIIDEIIEAETHEYKVPYITFNGLHPEKRNKIIDLLED</sequence>
<dbReference type="WBParaSite" id="ES5_v2.g16982.t1">
    <property type="protein sequence ID" value="ES5_v2.g16982.t1"/>
    <property type="gene ID" value="ES5_v2.g16982"/>
</dbReference>
<evidence type="ECO:0000313" key="2">
    <source>
        <dbReference type="WBParaSite" id="ES5_v2.g16982.t1"/>
    </source>
</evidence>
<proteinExistence type="predicted"/>
<dbReference type="Proteomes" id="UP000887579">
    <property type="component" value="Unplaced"/>
</dbReference>
<evidence type="ECO:0000313" key="1">
    <source>
        <dbReference type="Proteomes" id="UP000887579"/>
    </source>
</evidence>
<name>A0AC34FI50_9BILA</name>
<protein>
    <submittedName>
        <fullName evidence="2">DUF38 domain-containing protein</fullName>
    </submittedName>
</protein>
<accession>A0AC34FI50</accession>
<reference evidence="2" key="1">
    <citation type="submission" date="2022-11" db="UniProtKB">
        <authorList>
            <consortium name="WormBaseParasite"/>
        </authorList>
    </citation>
    <scope>IDENTIFICATION</scope>
</reference>
<organism evidence="1 2">
    <name type="scientific">Panagrolaimus sp. ES5</name>
    <dbReference type="NCBI Taxonomy" id="591445"/>
    <lineage>
        <taxon>Eukaryota</taxon>
        <taxon>Metazoa</taxon>
        <taxon>Ecdysozoa</taxon>
        <taxon>Nematoda</taxon>
        <taxon>Chromadorea</taxon>
        <taxon>Rhabditida</taxon>
        <taxon>Tylenchina</taxon>
        <taxon>Panagrolaimomorpha</taxon>
        <taxon>Panagrolaimoidea</taxon>
        <taxon>Panagrolaimidae</taxon>
        <taxon>Panagrolaimus</taxon>
    </lineage>
</organism>